<evidence type="ECO:0000313" key="2">
    <source>
        <dbReference type="Proteomes" id="UP000821845"/>
    </source>
</evidence>
<protein>
    <submittedName>
        <fullName evidence="1">Uncharacterized protein</fullName>
    </submittedName>
</protein>
<reference evidence="1" key="1">
    <citation type="submission" date="2020-05" db="EMBL/GenBank/DDBJ databases">
        <title>Large-scale comparative analyses of tick genomes elucidate their genetic diversity and vector capacities.</title>
        <authorList>
            <person name="Jia N."/>
            <person name="Wang J."/>
            <person name="Shi W."/>
            <person name="Du L."/>
            <person name="Sun Y."/>
            <person name="Zhan W."/>
            <person name="Jiang J."/>
            <person name="Wang Q."/>
            <person name="Zhang B."/>
            <person name="Ji P."/>
            <person name="Sakyi L.B."/>
            <person name="Cui X."/>
            <person name="Yuan T."/>
            <person name="Jiang B."/>
            <person name="Yang W."/>
            <person name="Lam T.T.-Y."/>
            <person name="Chang Q."/>
            <person name="Ding S."/>
            <person name="Wang X."/>
            <person name="Zhu J."/>
            <person name="Ruan X."/>
            <person name="Zhao L."/>
            <person name="Wei J."/>
            <person name="Que T."/>
            <person name="Du C."/>
            <person name="Cheng J."/>
            <person name="Dai P."/>
            <person name="Han X."/>
            <person name="Huang E."/>
            <person name="Gao Y."/>
            <person name="Liu J."/>
            <person name="Shao H."/>
            <person name="Ye R."/>
            <person name="Li L."/>
            <person name="Wei W."/>
            <person name="Wang X."/>
            <person name="Wang C."/>
            <person name="Yang T."/>
            <person name="Huo Q."/>
            <person name="Li W."/>
            <person name="Guo W."/>
            <person name="Chen H."/>
            <person name="Zhou L."/>
            <person name="Ni X."/>
            <person name="Tian J."/>
            <person name="Zhou Y."/>
            <person name="Sheng Y."/>
            <person name="Liu T."/>
            <person name="Pan Y."/>
            <person name="Xia L."/>
            <person name="Li J."/>
            <person name="Zhao F."/>
            <person name="Cao W."/>
        </authorList>
    </citation>
    <scope>NUCLEOTIDE SEQUENCE</scope>
    <source>
        <tissue evidence="1">Larvae</tissue>
    </source>
</reference>
<comment type="caution">
    <text evidence="1">The sequence shown here is derived from an EMBL/GenBank/DDBJ whole genome shotgun (WGS) entry which is preliminary data.</text>
</comment>
<sequence>MELKLVLDTALKLAPSPRTAGSQGARDDGARSPNRTPARAPDKGTMQFVSVDVGTQSVRAALVTDKGRFLKTASRPLETWNPQPEFYQQSSDQIWKACCEVVKEVCRDAKEVRGIGFDATCSLVLLDDAGRPLTVSPNGEPEQNVVLWMDHRAVLQAEEISATGHSVLRFVGGTMSPEMQPPKLLWLKQNLPSTWERLGLAFDLPDYLTWRATGYASRSLCSAVCKWTYQAGSAPGSDMEPGWQESFWIRIGLEDLTRDNYRIIGE</sequence>
<organism evidence="1 2">
    <name type="scientific">Hyalomma asiaticum</name>
    <name type="common">Tick</name>
    <dbReference type="NCBI Taxonomy" id="266040"/>
    <lineage>
        <taxon>Eukaryota</taxon>
        <taxon>Metazoa</taxon>
        <taxon>Ecdysozoa</taxon>
        <taxon>Arthropoda</taxon>
        <taxon>Chelicerata</taxon>
        <taxon>Arachnida</taxon>
        <taxon>Acari</taxon>
        <taxon>Parasitiformes</taxon>
        <taxon>Ixodida</taxon>
        <taxon>Ixodoidea</taxon>
        <taxon>Ixodidae</taxon>
        <taxon>Hyalomminae</taxon>
        <taxon>Hyalomma</taxon>
    </lineage>
</organism>
<accession>A0ACB7SZR5</accession>
<evidence type="ECO:0000313" key="1">
    <source>
        <dbReference type="EMBL" id="KAH6940682.1"/>
    </source>
</evidence>
<keyword evidence="2" id="KW-1185">Reference proteome</keyword>
<dbReference type="EMBL" id="CM023491">
    <property type="protein sequence ID" value="KAH6940682.1"/>
    <property type="molecule type" value="Genomic_DNA"/>
</dbReference>
<dbReference type="Proteomes" id="UP000821845">
    <property type="component" value="Chromosome 11"/>
</dbReference>
<name>A0ACB7SZR5_HYAAI</name>
<gene>
    <name evidence="1" type="ORF">HPB50_004870</name>
</gene>
<proteinExistence type="predicted"/>